<dbReference type="AlphaFoldDB" id="A0A5C4N4I3"/>
<evidence type="ECO:0000256" key="1">
    <source>
        <dbReference type="SAM" id="Phobius"/>
    </source>
</evidence>
<gene>
    <name evidence="2" type="ORF">FHG66_03720</name>
</gene>
<evidence type="ECO:0000313" key="2">
    <source>
        <dbReference type="EMBL" id="TNC51928.1"/>
    </source>
</evidence>
<name>A0A5C4N4I3_9RHOB</name>
<reference evidence="2 3" key="1">
    <citation type="submission" date="2019-06" db="EMBL/GenBank/DDBJ databases">
        <title>YIM 131921 draft genome.</title>
        <authorList>
            <person name="Jiang L."/>
        </authorList>
    </citation>
    <scope>NUCLEOTIDE SEQUENCE [LARGE SCALE GENOMIC DNA]</scope>
    <source>
        <strain evidence="2 3">YIM 131921</strain>
    </source>
</reference>
<dbReference type="Proteomes" id="UP000305887">
    <property type="component" value="Unassembled WGS sequence"/>
</dbReference>
<evidence type="ECO:0000313" key="3">
    <source>
        <dbReference type="Proteomes" id="UP000305887"/>
    </source>
</evidence>
<accession>A0A5C4N4I3</accession>
<protein>
    <recommendedName>
        <fullName evidence="4">Pilus assembly protein</fullName>
    </recommendedName>
</protein>
<organism evidence="2 3">
    <name type="scientific">Rubellimicrobium rubrum</name>
    <dbReference type="NCBI Taxonomy" id="2585369"/>
    <lineage>
        <taxon>Bacteria</taxon>
        <taxon>Pseudomonadati</taxon>
        <taxon>Pseudomonadota</taxon>
        <taxon>Alphaproteobacteria</taxon>
        <taxon>Rhodobacterales</taxon>
        <taxon>Roseobacteraceae</taxon>
        <taxon>Rubellimicrobium</taxon>
    </lineage>
</organism>
<dbReference type="EMBL" id="VDFU01000003">
    <property type="protein sequence ID" value="TNC51928.1"/>
    <property type="molecule type" value="Genomic_DNA"/>
</dbReference>
<keyword evidence="1" id="KW-1133">Transmembrane helix</keyword>
<keyword evidence="1" id="KW-0472">Membrane</keyword>
<dbReference type="RefSeq" id="WP_139075350.1">
    <property type="nucleotide sequence ID" value="NZ_VDFU01000003.1"/>
</dbReference>
<sequence length="199" mass="22525">MSLRSALRSAFRRFRRDESGSITVEAVLMIPILVWVLLASFVFFNSYRQQSLNLKVAYTLTDIVSRETNEPITPEFVDSLFRLQGFLLGTGEPQKLRLSLIRYTAGPPATYRVVWSQERGWAGTMTNARLNSIKDKAIPLMSDGEVAIILETSADYTPAFRVGIGPQTFTNFMVMRPRFNSSQFCWANNNDAPWPAQVC</sequence>
<dbReference type="OrthoDB" id="7876207at2"/>
<keyword evidence="1" id="KW-0812">Transmembrane</keyword>
<proteinExistence type="predicted"/>
<evidence type="ECO:0008006" key="4">
    <source>
        <dbReference type="Google" id="ProtNLM"/>
    </source>
</evidence>
<keyword evidence="3" id="KW-1185">Reference proteome</keyword>
<comment type="caution">
    <text evidence="2">The sequence shown here is derived from an EMBL/GenBank/DDBJ whole genome shotgun (WGS) entry which is preliminary data.</text>
</comment>
<feature type="transmembrane region" description="Helical" evidence="1">
    <location>
        <begin position="21"/>
        <end position="44"/>
    </location>
</feature>